<dbReference type="EMBL" id="BHXQ01000002">
    <property type="protein sequence ID" value="GCC50801.1"/>
    <property type="molecule type" value="Genomic_DNA"/>
</dbReference>
<keyword evidence="2" id="KW-1185">Reference proteome</keyword>
<reference evidence="1 2" key="1">
    <citation type="submission" date="2018-11" db="EMBL/GenBank/DDBJ databases">
        <title>Chryseotalea sanarue gen. nov., sp., nov., a member of the family Cytophagaceae, isolated from a brackish lake in Hamamatsu Japan.</title>
        <authorList>
            <person name="Maejima Y."/>
            <person name="Iino T."/>
            <person name="Muraguchi Y."/>
            <person name="Fukuda K."/>
            <person name="Ohkuma M."/>
            <person name="Moriuchi R."/>
            <person name="Dohra H."/>
            <person name="Kimbara K."/>
            <person name="Shintani M."/>
        </authorList>
    </citation>
    <scope>NUCLEOTIDE SEQUENCE [LARGE SCALE GENOMIC DNA]</scope>
    <source>
        <strain evidence="1 2">Ys</strain>
    </source>
</reference>
<evidence type="ECO:0000313" key="2">
    <source>
        <dbReference type="Proteomes" id="UP000288227"/>
    </source>
</evidence>
<evidence type="ECO:0000313" key="1">
    <source>
        <dbReference type="EMBL" id="GCC50801.1"/>
    </source>
</evidence>
<comment type="caution">
    <text evidence="1">The sequence shown here is derived from an EMBL/GenBank/DDBJ whole genome shotgun (WGS) entry which is preliminary data.</text>
</comment>
<organism evidence="1 2">
    <name type="scientific">Chryseotalea sanaruensis</name>
    <dbReference type="NCBI Taxonomy" id="2482724"/>
    <lineage>
        <taxon>Bacteria</taxon>
        <taxon>Pseudomonadati</taxon>
        <taxon>Bacteroidota</taxon>
        <taxon>Cytophagia</taxon>
        <taxon>Cytophagales</taxon>
        <taxon>Chryseotaleaceae</taxon>
        <taxon>Chryseotalea</taxon>
    </lineage>
</organism>
<name>A0A401U7C8_9BACT</name>
<protein>
    <recommendedName>
        <fullName evidence="3">Lipocalin-like domain-containing protein</fullName>
    </recommendedName>
</protein>
<sequence length="145" mass="15899">MTMKNIQRIYLLLILGILASCGGDDPKPLTEEEKQIKMLAKTWNLSTASVDGLDVEEWFSGLQLSFTESKSFTVENAVPPIWIASGTFELEKSGSNYVIKRSDGVDLLITTLNETSVSINMSYVADDNARTAGITGSYTFIFSAD</sequence>
<dbReference type="AlphaFoldDB" id="A0A401U7C8"/>
<proteinExistence type="predicted"/>
<evidence type="ECO:0008006" key="3">
    <source>
        <dbReference type="Google" id="ProtNLM"/>
    </source>
</evidence>
<accession>A0A401U7C8</accession>
<gene>
    <name evidence="1" type="ORF">SanaruYs_10190</name>
</gene>
<dbReference type="PROSITE" id="PS51257">
    <property type="entry name" value="PROKAR_LIPOPROTEIN"/>
    <property type="match status" value="1"/>
</dbReference>
<dbReference type="Proteomes" id="UP000288227">
    <property type="component" value="Unassembled WGS sequence"/>
</dbReference>